<keyword evidence="5" id="KW-0472">Membrane</keyword>
<feature type="domain" description="Exonuclease" evidence="6">
    <location>
        <begin position="166"/>
        <end position="347"/>
    </location>
</feature>
<evidence type="ECO:0000256" key="3">
    <source>
        <dbReference type="ARBA" id="ARBA00022839"/>
    </source>
</evidence>
<protein>
    <submittedName>
        <fullName evidence="7">Exonuclease domain-containing protein</fullName>
    </submittedName>
</protein>
<reference evidence="8" key="1">
    <citation type="journal article" date="2019" name="Int. J. Syst. Evol. Microbiol.">
        <title>The Global Catalogue of Microorganisms (GCM) 10K type strain sequencing project: providing services to taxonomists for standard genome sequencing and annotation.</title>
        <authorList>
            <consortium name="The Broad Institute Genomics Platform"/>
            <consortium name="The Broad Institute Genome Sequencing Center for Infectious Disease"/>
            <person name="Wu L."/>
            <person name="Ma J."/>
        </authorList>
    </citation>
    <scope>NUCLEOTIDE SEQUENCE [LARGE SCALE GENOMIC DNA]</scope>
    <source>
        <strain evidence="8">KCTC 52660</strain>
    </source>
</reference>
<keyword evidence="5" id="KW-1133">Transmembrane helix</keyword>
<dbReference type="CDD" id="cd06127">
    <property type="entry name" value="DEDDh"/>
    <property type="match status" value="1"/>
</dbReference>
<evidence type="ECO:0000256" key="1">
    <source>
        <dbReference type="ARBA" id="ARBA00022722"/>
    </source>
</evidence>
<feature type="compositionally biased region" description="Basic and acidic residues" evidence="4">
    <location>
        <begin position="35"/>
        <end position="47"/>
    </location>
</feature>
<feature type="compositionally biased region" description="Pro residues" evidence="4">
    <location>
        <begin position="66"/>
        <end position="92"/>
    </location>
</feature>
<sequence length="348" mass="37490">MDTSAFFAFGVWSLFFILLYFYWGEVFSSKKSSRGKSEVRQYMKDSDSSLTQDSGKPKSASKQAPAPKPAPASTPSPATKPAPASAPTPAAKPAPASVSSPATKSAPASAPSPAVKPAPASAPSPAAKAPPVSAPSSAPKSAPVSAAFPKLNLSSGKQKEKLSAGSILFFDVETTGLSAKSDRIVQIAWSLTDFDGKPLESQSHIIYPDGFRIPIHAAKIHGITTEIARSKGVDIVRVLSKFEEATKKSKLAVAHNFDFDDNFVREEFKRIGKGHPLLGVESFCTMRSSTSYCKLPFKGRGRGYKWPKLEELHMHLFSIPMMNAHDAMADVDACKKCYHELKRRGVFK</sequence>
<keyword evidence="8" id="KW-1185">Reference proteome</keyword>
<feature type="region of interest" description="Disordered" evidence="4">
    <location>
        <begin position="32"/>
        <end position="143"/>
    </location>
</feature>
<dbReference type="PANTHER" id="PTHR30231:SF4">
    <property type="entry name" value="PROTEIN NEN2"/>
    <property type="match status" value="1"/>
</dbReference>
<organism evidence="7 8">
    <name type="scientific">Halomonas tibetensis</name>
    <dbReference type="NCBI Taxonomy" id="2259590"/>
    <lineage>
        <taxon>Bacteria</taxon>
        <taxon>Pseudomonadati</taxon>
        <taxon>Pseudomonadota</taxon>
        <taxon>Gammaproteobacteria</taxon>
        <taxon>Oceanospirillales</taxon>
        <taxon>Halomonadaceae</taxon>
        <taxon>Halomonas</taxon>
    </lineage>
</organism>
<keyword evidence="3 7" id="KW-0269">Exonuclease</keyword>
<proteinExistence type="predicted"/>
<gene>
    <name evidence="7" type="ORF">ACFODV_01070</name>
</gene>
<keyword evidence="1" id="KW-0540">Nuclease</keyword>
<dbReference type="Gene3D" id="3.30.420.10">
    <property type="entry name" value="Ribonuclease H-like superfamily/Ribonuclease H"/>
    <property type="match status" value="1"/>
</dbReference>
<evidence type="ECO:0000313" key="8">
    <source>
        <dbReference type="Proteomes" id="UP001595386"/>
    </source>
</evidence>
<feature type="transmembrane region" description="Helical" evidence="5">
    <location>
        <begin position="6"/>
        <end position="24"/>
    </location>
</feature>
<feature type="compositionally biased region" description="Low complexity" evidence="4">
    <location>
        <begin position="123"/>
        <end position="143"/>
    </location>
</feature>
<keyword evidence="5" id="KW-0812">Transmembrane</keyword>
<dbReference type="Pfam" id="PF00929">
    <property type="entry name" value="RNase_T"/>
    <property type="match status" value="1"/>
</dbReference>
<dbReference type="InterPro" id="IPR036397">
    <property type="entry name" value="RNaseH_sf"/>
</dbReference>
<feature type="compositionally biased region" description="Low complexity" evidence="4">
    <location>
        <begin position="93"/>
        <end position="113"/>
    </location>
</feature>
<evidence type="ECO:0000256" key="5">
    <source>
        <dbReference type="SAM" id="Phobius"/>
    </source>
</evidence>
<dbReference type="SUPFAM" id="SSF53098">
    <property type="entry name" value="Ribonuclease H-like"/>
    <property type="match status" value="1"/>
</dbReference>
<accession>A0ABV7B032</accession>
<dbReference type="Proteomes" id="UP001595386">
    <property type="component" value="Unassembled WGS sequence"/>
</dbReference>
<dbReference type="InterPro" id="IPR013520">
    <property type="entry name" value="Ribonucl_H"/>
</dbReference>
<evidence type="ECO:0000313" key="7">
    <source>
        <dbReference type="EMBL" id="MFC2990618.1"/>
    </source>
</evidence>
<dbReference type="EMBL" id="JBHRSQ010000006">
    <property type="protein sequence ID" value="MFC2990618.1"/>
    <property type="molecule type" value="Genomic_DNA"/>
</dbReference>
<comment type="caution">
    <text evidence="7">The sequence shown here is derived from an EMBL/GenBank/DDBJ whole genome shotgun (WGS) entry which is preliminary data.</text>
</comment>
<dbReference type="GO" id="GO:0004527">
    <property type="term" value="F:exonuclease activity"/>
    <property type="evidence" value="ECO:0007669"/>
    <property type="project" value="UniProtKB-KW"/>
</dbReference>
<evidence type="ECO:0000259" key="6">
    <source>
        <dbReference type="SMART" id="SM00479"/>
    </source>
</evidence>
<dbReference type="PANTHER" id="PTHR30231">
    <property type="entry name" value="DNA POLYMERASE III SUBUNIT EPSILON"/>
    <property type="match status" value="1"/>
</dbReference>
<dbReference type="RefSeq" id="WP_379753328.1">
    <property type="nucleotide sequence ID" value="NZ_JBHRSQ010000006.1"/>
</dbReference>
<dbReference type="InterPro" id="IPR012337">
    <property type="entry name" value="RNaseH-like_sf"/>
</dbReference>
<evidence type="ECO:0000256" key="2">
    <source>
        <dbReference type="ARBA" id="ARBA00022801"/>
    </source>
</evidence>
<evidence type="ECO:0000256" key="4">
    <source>
        <dbReference type="SAM" id="MobiDB-lite"/>
    </source>
</evidence>
<keyword evidence="2" id="KW-0378">Hydrolase</keyword>
<name>A0ABV7B032_9GAMM</name>
<dbReference type="SMART" id="SM00479">
    <property type="entry name" value="EXOIII"/>
    <property type="match status" value="1"/>
</dbReference>